<sequence length="88" mass="8998">MTLEQLKKLETKSLKGLKENVSGPCDECICAILATPADAPLQASATVLISGVRVGPDGTSAQGAVYKGVPQASESDIKGARAVSPMMP</sequence>
<name>A0A0N0PDN3_PAPMA</name>
<dbReference type="AlphaFoldDB" id="A0A0N0PDN3"/>
<protein>
    <submittedName>
        <fullName evidence="1">Uncharacterized protein</fullName>
    </submittedName>
</protein>
<dbReference type="EMBL" id="KQ460127">
    <property type="protein sequence ID" value="KPJ17580.1"/>
    <property type="molecule type" value="Genomic_DNA"/>
</dbReference>
<reference evidence="1 2" key="1">
    <citation type="journal article" date="2015" name="Nat. Commun.">
        <title>Outbred genome sequencing and CRISPR/Cas9 gene editing in butterflies.</title>
        <authorList>
            <person name="Li X."/>
            <person name="Fan D."/>
            <person name="Zhang W."/>
            <person name="Liu G."/>
            <person name="Zhang L."/>
            <person name="Zhao L."/>
            <person name="Fang X."/>
            <person name="Chen L."/>
            <person name="Dong Y."/>
            <person name="Chen Y."/>
            <person name="Ding Y."/>
            <person name="Zhao R."/>
            <person name="Feng M."/>
            <person name="Zhu Y."/>
            <person name="Feng Y."/>
            <person name="Jiang X."/>
            <person name="Zhu D."/>
            <person name="Xiang H."/>
            <person name="Feng X."/>
            <person name="Li S."/>
            <person name="Wang J."/>
            <person name="Zhang G."/>
            <person name="Kronforst M.R."/>
            <person name="Wang W."/>
        </authorList>
    </citation>
    <scope>NUCLEOTIDE SEQUENCE [LARGE SCALE GENOMIC DNA]</scope>
    <source>
        <strain evidence="1">Ya'a_city_454_Pm</strain>
        <tissue evidence="1">Whole body</tissue>
    </source>
</reference>
<proteinExistence type="predicted"/>
<gene>
    <name evidence="1" type="ORF">RR48_01442</name>
</gene>
<accession>A0A0N0PDN3</accession>
<keyword evidence="2" id="KW-1185">Reference proteome</keyword>
<organism evidence="1 2">
    <name type="scientific">Papilio machaon</name>
    <name type="common">Old World swallowtail butterfly</name>
    <dbReference type="NCBI Taxonomy" id="76193"/>
    <lineage>
        <taxon>Eukaryota</taxon>
        <taxon>Metazoa</taxon>
        <taxon>Ecdysozoa</taxon>
        <taxon>Arthropoda</taxon>
        <taxon>Hexapoda</taxon>
        <taxon>Insecta</taxon>
        <taxon>Pterygota</taxon>
        <taxon>Neoptera</taxon>
        <taxon>Endopterygota</taxon>
        <taxon>Lepidoptera</taxon>
        <taxon>Glossata</taxon>
        <taxon>Ditrysia</taxon>
        <taxon>Papilionoidea</taxon>
        <taxon>Papilionidae</taxon>
        <taxon>Papilioninae</taxon>
        <taxon>Papilio</taxon>
    </lineage>
</organism>
<evidence type="ECO:0000313" key="2">
    <source>
        <dbReference type="Proteomes" id="UP000053240"/>
    </source>
</evidence>
<dbReference type="Proteomes" id="UP000053240">
    <property type="component" value="Unassembled WGS sequence"/>
</dbReference>
<dbReference type="InParanoid" id="A0A0N0PDN3"/>
<evidence type="ECO:0000313" key="1">
    <source>
        <dbReference type="EMBL" id="KPJ17580.1"/>
    </source>
</evidence>